<protein>
    <submittedName>
        <fullName evidence="2">Uncharacterized protein</fullName>
    </submittedName>
</protein>
<proteinExistence type="predicted"/>
<keyword evidence="1" id="KW-0732">Signal</keyword>
<dbReference type="EMBL" id="KI912122">
    <property type="protein sequence ID" value="ETS73253.1"/>
    <property type="molecule type" value="Genomic_DNA"/>
</dbReference>
<sequence length="141" mass="15348">MFAIKTIGLTAMLLGLCQAAPAVQARQDIQLLFLCNDPNQVDCLDFQTTPDQCSNIPGGYNDNVSSLNTFSDSSICTFYKYYNSCYPFYEYHSNLYSSNPDCDESAGSIALGGAQDSLPTGFDNTLSSLKCHICFLPEGCS</sequence>
<keyword evidence="3" id="KW-1185">Reference proteome</keyword>
<dbReference type="Proteomes" id="UP000030651">
    <property type="component" value="Unassembled WGS sequence"/>
</dbReference>
<organism evidence="2 3">
    <name type="scientific">Pestalotiopsis fici (strain W106-1 / CGMCC3.15140)</name>
    <dbReference type="NCBI Taxonomy" id="1229662"/>
    <lineage>
        <taxon>Eukaryota</taxon>
        <taxon>Fungi</taxon>
        <taxon>Dikarya</taxon>
        <taxon>Ascomycota</taxon>
        <taxon>Pezizomycotina</taxon>
        <taxon>Sordariomycetes</taxon>
        <taxon>Xylariomycetidae</taxon>
        <taxon>Amphisphaeriales</taxon>
        <taxon>Sporocadaceae</taxon>
        <taxon>Pestalotiopsis</taxon>
    </lineage>
</organism>
<feature type="chain" id="PRO_5004833380" evidence="1">
    <location>
        <begin position="20"/>
        <end position="141"/>
    </location>
</feature>
<dbReference type="eggNOG" id="ENOG502T813">
    <property type="taxonomic scope" value="Eukaryota"/>
</dbReference>
<dbReference type="HOGENOM" id="CLU_1825949_0_0_1"/>
<feature type="signal peptide" evidence="1">
    <location>
        <begin position="1"/>
        <end position="19"/>
    </location>
</feature>
<dbReference type="KEGG" id="pfy:PFICI_14858"/>
<evidence type="ECO:0000313" key="3">
    <source>
        <dbReference type="Proteomes" id="UP000030651"/>
    </source>
</evidence>
<accession>W3WHA0</accession>
<dbReference type="RefSeq" id="XP_007841630.1">
    <property type="nucleotide sequence ID" value="XM_007843439.1"/>
</dbReference>
<dbReference type="OrthoDB" id="5401396at2759"/>
<reference evidence="3" key="1">
    <citation type="journal article" date="2015" name="BMC Genomics">
        <title>Genomic and transcriptomic analysis of the endophytic fungus Pestalotiopsis fici reveals its lifestyle and high potential for synthesis of natural products.</title>
        <authorList>
            <person name="Wang X."/>
            <person name="Zhang X."/>
            <person name="Liu L."/>
            <person name="Xiang M."/>
            <person name="Wang W."/>
            <person name="Sun X."/>
            <person name="Che Y."/>
            <person name="Guo L."/>
            <person name="Liu G."/>
            <person name="Guo L."/>
            <person name="Wang C."/>
            <person name="Yin W.B."/>
            <person name="Stadler M."/>
            <person name="Zhang X."/>
            <person name="Liu X."/>
        </authorList>
    </citation>
    <scope>NUCLEOTIDE SEQUENCE [LARGE SCALE GENOMIC DNA]</scope>
    <source>
        <strain evidence="3">W106-1 / CGMCC3.15140</strain>
    </source>
</reference>
<dbReference type="AlphaFoldDB" id="W3WHA0"/>
<name>W3WHA0_PESFW</name>
<dbReference type="GeneID" id="19279871"/>
<gene>
    <name evidence="2" type="ORF">PFICI_14858</name>
</gene>
<evidence type="ECO:0000256" key="1">
    <source>
        <dbReference type="SAM" id="SignalP"/>
    </source>
</evidence>
<dbReference type="InParanoid" id="W3WHA0"/>
<evidence type="ECO:0000313" key="2">
    <source>
        <dbReference type="EMBL" id="ETS73253.1"/>
    </source>
</evidence>